<organism evidence="1 2">
    <name type="scientific">Bacillus shihchuchen</name>
    <dbReference type="NCBI Taxonomy" id="3036942"/>
    <lineage>
        <taxon>Bacteria</taxon>
        <taxon>Bacillati</taxon>
        <taxon>Bacillota</taxon>
        <taxon>Bacilli</taxon>
        <taxon>Bacillales</taxon>
        <taxon>Bacillaceae</taxon>
        <taxon>Bacillus</taxon>
        <taxon>Bacillus cereus group</taxon>
    </lineage>
</organism>
<dbReference type="InterPro" id="IPR029063">
    <property type="entry name" value="SAM-dependent_MTases_sf"/>
</dbReference>
<dbReference type="SUPFAM" id="SSF53335">
    <property type="entry name" value="S-adenosyl-L-methionine-dependent methyltransferases"/>
    <property type="match status" value="1"/>
</dbReference>
<dbReference type="Gene3D" id="3.40.50.150">
    <property type="entry name" value="Vaccinia Virus protein VP39"/>
    <property type="match status" value="1"/>
</dbReference>
<evidence type="ECO:0000313" key="1">
    <source>
        <dbReference type="EMBL" id="MDL2416768.1"/>
    </source>
</evidence>
<name>A0ABT7KTN2_9BACI</name>
<protein>
    <submittedName>
        <fullName evidence="1">Uncharacterized protein</fullName>
    </submittedName>
</protein>
<keyword evidence="2" id="KW-1185">Reference proteome</keyword>
<evidence type="ECO:0000313" key="2">
    <source>
        <dbReference type="Proteomes" id="UP001229716"/>
    </source>
</evidence>
<reference evidence="1 2" key="1">
    <citation type="journal article" date="2023" name="Int. J. Mol. Sci.">
        <title>Pathogenicity and Genomic Characterization of a Novel Genospecies, Bacillus shihchuchen, of the Bacillus cereus Group Isolated from Chinese Softshell Turtle (Pelodiscus sinensis).</title>
        <authorList>
            <person name="Cheng L.W."/>
            <person name="Byadgi O.V."/>
            <person name="Tsai C.E."/>
            <person name="Wang P.C."/>
            <person name="Chen S.C."/>
        </authorList>
    </citation>
    <scope>NUCLEOTIDE SEQUENCE [LARGE SCALE GENOMIC DNA]</scope>
    <source>
        <strain evidence="1 2">QF108-045</strain>
    </source>
</reference>
<dbReference type="Proteomes" id="UP001229716">
    <property type="component" value="Unassembled WGS sequence"/>
</dbReference>
<comment type="caution">
    <text evidence="1">The sequence shown here is derived from an EMBL/GenBank/DDBJ whole genome shotgun (WGS) entry which is preliminary data.</text>
</comment>
<dbReference type="EMBL" id="JASWHZ010000001">
    <property type="protein sequence ID" value="MDL2416768.1"/>
    <property type="molecule type" value="Genomic_DNA"/>
</dbReference>
<accession>A0ABT7KTN2</accession>
<sequence length="81" mass="9067">MEQVITGENKEATIYKTANTTEWVCRNITGKKILNVNCQKGDISIALGREGKEVFGMDASSGLINYAKKDFIRNPMIQRNT</sequence>
<gene>
    <name evidence="1" type="ORF">P6F46_00675</name>
</gene>
<proteinExistence type="predicted"/>